<evidence type="ECO:0008006" key="4">
    <source>
        <dbReference type="Google" id="ProtNLM"/>
    </source>
</evidence>
<accession>A0ABD3HJK4</accession>
<name>A0ABD3HJK4_9MARC</name>
<comment type="caution">
    <text evidence="2">The sequence shown here is derived from an EMBL/GenBank/DDBJ whole genome shotgun (WGS) entry which is preliminary data.</text>
</comment>
<dbReference type="EMBL" id="JBJQOH010000004">
    <property type="protein sequence ID" value="KAL3690475.1"/>
    <property type="molecule type" value="Genomic_DNA"/>
</dbReference>
<feature type="region of interest" description="Disordered" evidence="1">
    <location>
        <begin position="83"/>
        <end position="112"/>
    </location>
</feature>
<dbReference type="Proteomes" id="UP001633002">
    <property type="component" value="Unassembled WGS sequence"/>
</dbReference>
<organism evidence="2 3">
    <name type="scientific">Riccia sorocarpa</name>
    <dbReference type="NCBI Taxonomy" id="122646"/>
    <lineage>
        <taxon>Eukaryota</taxon>
        <taxon>Viridiplantae</taxon>
        <taxon>Streptophyta</taxon>
        <taxon>Embryophyta</taxon>
        <taxon>Marchantiophyta</taxon>
        <taxon>Marchantiopsida</taxon>
        <taxon>Marchantiidae</taxon>
        <taxon>Marchantiales</taxon>
        <taxon>Ricciaceae</taxon>
        <taxon>Riccia</taxon>
    </lineage>
</organism>
<evidence type="ECO:0000313" key="2">
    <source>
        <dbReference type="EMBL" id="KAL3690475.1"/>
    </source>
</evidence>
<gene>
    <name evidence="2" type="ORF">R1sor_016784</name>
</gene>
<keyword evidence="3" id="KW-1185">Reference proteome</keyword>
<evidence type="ECO:0000313" key="3">
    <source>
        <dbReference type="Proteomes" id="UP001633002"/>
    </source>
</evidence>
<reference evidence="2 3" key="1">
    <citation type="submission" date="2024-09" db="EMBL/GenBank/DDBJ databases">
        <title>Chromosome-scale assembly of Riccia sorocarpa.</title>
        <authorList>
            <person name="Paukszto L."/>
        </authorList>
    </citation>
    <scope>NUCLEOTIDE SEQUENCE [LARGE SCALE GENOMIC DNA]</scope>
    <source>
        <strain evidence="2">LP-2024</strain>
        <tissue evidence="2">Aerial parts of the thallus</tissue>
    </source>
</reference>
<proteinExistence type="predicted"/>
<evidence type="ECO:0000256" key="1">
    <source>
        <dbReference type="SAM" id="MobiDB-lite"/>
    </source>
</evidence>
<protein>
    <recommendedName>
        <fullName evidence="4">Ribosomal protein S10</fullName>
    </recommendedName>
</protein>
<dbReference type="AlphaFoldDB" id="A0ABD3HJK4"/>
<feature type="compositionally biased region" description="Polar residues" evidence="1">
    <location>
        <begin position="89"/>
        <end position="98"/>
    </location>
</feature>
<feature type="region of interest" description="Disordered" evidence="1">
    <location>
        <begin position="177"/>
        <end position="200"/>
    </location>
</feature>
<sequence length="200" mass="22389">MSPRFCQFPNECMVLVLRDLLTRKCRSELRIVCIGENMVRKKFFSSGQGGSDSIKHPDLEKVYKSAAKSSILSGFRSIRRHCGHAGASPSESKPQKAQKTLKLGGNNAGSSRLSKSRSVRLQCIFRAPSHIVGKMKERYSSFKEQARQSNVKISDLFVGNQLLMHVNAAPVRGRRKSLTPSEGFLSQVRPPVQESELRER</sequence>